<dbReference type="GO" id="GO:0016887">
    <property type="term" value="F:ATP hydrolysis activity"/>
    <property type="evidence" value="ECO:0007669"/>
    <property type="project" value="InterPro"/>
</dbReference>
<accession>A0A437QZ39</accession>
<dbReference type="GO" id="GO:0005886">
    <property type="term" value="C:plasma membrane"/>
    <property type="evidence" value="ECO:0007669"/>
    <property type="project" value="TreeGrafter"/>
</dbReference>
<dbReference type="InterPro" id="IPR017871">
    <property type="entry name" value="ABC_transporter-like_CS"/>
</dbReference>
<dbReference type="AlphaFoldDB" id="A0A437QZ39"/>
<evidence type="ECO:0000256" key="1">
    <source>
        <dbReference type="ARBA" id="ARBA00022741"/>
    </source>
</evidence>
<dbReference type="EMBL" id="SADE01000001">
    <property type="protein sequence ID" value="RVU39769.1"/>
    <property type="molecule type" value="Genomic_DNA"/>
</dbReference>
<evidence type="ECO:0000313" key="5">
    <source>
        <dbReference type="Proteomes" id="UP000287447"/>
    </source>
</evidence>
<dbReference type="InterPro" id="IPR003593">
    <property type="entry name" value="AAA+_ATPase"/>
</dbReference>
<dbReference type="SUPFAM" id="SSF52540">
    <property type="entry name" value="P-loop containing nucleoside triphosphate hydrolases"/>
    <property type="match status" value="1"/>
</dbReference>
<organism evidence="4 5">
    <name type="scientific">Hwanghaeella grinnelliae</name>
    <dbReference type="NCBI Taxonomy" id="2500179"/>
    <lineage>
        <taxon>Bacteria</taxon>
        <taxon>Pseudomonadati</taxon>
        <taxon>Pseudomonadota</taxon>
        <taxon>Alphaproteobacteria</taxon>
        <taxon>Rhodospirillales</taxon>
        <taxon>Rhodospirillaceae</taxon>
        <taxon>Hwanghaeella</taxon>
    </lineage>
</organism>
<dbReference type="OrthoDB" id="9802264at2"/>
<reference evidence="5" key="1">
    <citation type="submission" date="2019-01" db="EMBL/GenBank/DDBJ databases">
        <title>Gri0909 isolated from a small marine red alga.</title>
        <authorList>
            <person name="Kim J."/>
            <person name="Jeong S.E."/>
            <person name="Jeon C.O."/>
        </authorList>
    </citation>
    <scope>NUCLEOTIDE SEQUENCE [LARGE SCALE GENOMIC DNA]</scope>
    <source>
        <strain evidence="5">Gri0909</strain>
    </source>
</reference>
<dbReference type="PANTHER" id="PTHR24220">
    <property type="entry name" value="IMPORT ATP-BINDING PROTEIN"/>
    <property type="match status" value="1"/>
</dbReference>
<proteinExistence type="predicted"/>
<feature type="domain" description="ABC transporter" evidence="3">
    <location>
        <begin position="20"/>
        <end position="265"/>
    </location>
</feature>
<evidence type="ECO:0000313" key="4">
    <source>
        <dbReference type="EMBL" id="RVU39769.1"/>
    </source>
</evidence>
<keyword evidence="2 4" id="KW-0067">ATP-binding</keyword>
<keyword evidence="5" id="KW-1185">Reference proteome</keyword>
<evidence type="ECO:0000256" key="2">
    <source>
        <dbReference type="ARBA" id="ARBA00022840"/>
    </source>
</evidence>
<comment type="caution">
    <text evidence="4">The sequence shown here is derived from an EMBL/GenBank/DDBJ whole genome shotgun (WGS) entry which is preliminary data.</text>
</comment>
<dbReference type="GO" id="GO:0005524">
    <property type="term" value="F:ATP binding"/>
    <property type="evidence" value="ECO:0007669"/>
    <property type="project" value="UniProtKB-KW"/>
</dbReference>
<dbReference type="Pfam" id="PF00005">
    <property type="entry name" value="ABC_tran"/>
    <property type="match status" value="1"/>
</dbReference>
<dbReference type="Gene3D" id="3.40.50.300">
    <property type="entry name" value="P-loop containing nucleotide triphosphate hydrolases"/>
    <property type="match status" value="1"/>
</dbReference>
<dbReference type="Proteomes" id="UP000287447">
    <property type="component" value="Unassembled WGS sequence"/>
</dbReference>
<dbReference type="InterPro" id="IPR015854">
    <property type="entry name" value="ABC_transpr_LolD-like"/>
</dbReference>
<dbReference type="PROSITE" id="PS00211">
    <property type="entry name" value="ABC_TRANSPORTER_1"/>
    <property type="match status" value="1"/>
</dbReference>
<keyword evidence="1" id="KW-0547">Nucleotide-binding</keyword>
<protein>
    <submittedName>
        <fullName evidence="4">ATP-binding cassette domain-containing protein</fullName>
    </submittedName>
</protein>
<name>A0A437QZ39_9PROT</name>
<sequence>MPGPVVTEVPADRPATVCAVDRLVLRFGGRGSPAILKGVSLVIADGEAVAVLGSNGAGKSTLLRCLPRLLEPSEGSVSLLGEDVMSLRRAGLRRLRSRIGFVFQRHNLSTRLSVLSNVIHGAHGRAGALRACHQALAPQELREEAMDCLAQVSLTDLAGRRADQLSGGQSQRVAIARALMQRPEIMIADEPVASLDPSSAEEVMDLFARLMRERGITLIFTSHHLKHALAYGDRVVALKAGLVVEDKPTARLREQDLDWIYDSNDRT</sequence>
<dbReference type="PROSITE" id="PS50893">
    <property type="entry name" value="ABC_TRANSPORTER_2"/>
    <property type="match status" value="1"/>
</dbReference>
<dbReference type="SMART" id="SM00382">
    <property type="entry name" value="AAA"/>
    <property type="match status" value="1"/>
</dbReference>
<dbReference type="InterPro" id="IPR003439">
    <property type="entry name" value="ABC_transporter-like_ATP-bd"/>
</dbReference>
<evidence type="ECO:0000259" key="3">
    <source>
        <dbReference type="PROSITE" id="PS50893"/>
    </source>
</evidence>
<dbReference type="InterPro" id="IPR027417">
    <property type="entry name" value="P-loop_NTPase"/>
</dbReference>
<dbReference type="GO" id="GO:0022857">
    <property type="term" value="F:transmembrane transporter activity"/>
    <property type="evidence" value="ECO:0007669"/>
    <property type="project" value="TreeGrafter"/>
</dbReference>
<gene>
    <name evidence="4" type="ORF">EOI86_05475</name>
</gene>